<keyword evidence="1" id="KW-0472">Membrane</keyword>
<dbReference type="EMBL" id="CP023702">
    <property type="protein sequence ID" value="QEU76367.1"/>
    <property type="molecule type" value="Genomic_DNA"/>
</dbReference>
<dbReference type="Pfam" id="PF08592">
    <property type="entry name" value="Anthrone_oxy"/>
    <property type="match status" value="1"/>
</dbReference>
<sequence>MAGLFAGFAYAVMPGLARFDDHTFVQAMRHINGAIINAWFLVPFLLPLPLLVLAAVLSATDEDRAGLLPVTAALVLYGAAFLVTGVRNVPLNDALAKVPSDADAQGLRAARTAFEESWVRWNTVRAVLHAGAFGCLLQALFGWGG</sequence>
<name>A0A5J6FKI1_9ACTN</name>
<evidence type="ECO:0000313" key="2">
    <source>
        <dbReference type="EMBL" id="QEU76367.1"/>
    </source>
</evidence>
<feature type="transmembrane region" description="Helical" evidence="1">
    <location>
        <begin position="66"/>
        <end position="86"/>
    </location>
</feature>
<keyword evidence="3" id="KW-1185">Reference proteome</keyword>
<evidence type="ECO:0000313" key="3">
    <source>
        <dbReference type="Proteomes" id="UP000326178"/>
    </source>
</evidence>
<dbReference type="InterPro" id="IPR013901">
    <property type="entry name" value="Anthrone_oxy"/>
</dbReference>
<organism evidence="2 3">
    <name type="scientific">Streptomyces nitrosporeus</name>
    <dbReference type="NCBI Taxonomy" id="28894"/>
    <lineage>
        <taxon>Bacteria</taxon>
        <taxon>Bacillati</taxon>
        <taxon>Actinomycetota</taxon>
        <taxon>Actinomycetes</taxon>
        <taxon>Kitasatosporales</taxon>
        <taxon>Streptomycetaceae</taxon>
        <taxon>Streptomyces</taxon>
    </lineage>
</organism>
<proteinExistence type="predicted"/>
<reference evidence="2 3" key="1">
    <citation type="submission" date="2017-09" db="EMBL/GenBank/DDBJ databases">
        <authorList>
            <person name="Lee N."/>
            <person name="Cho B.-K."/>
        </authorList>
    </citation>
    <scope>NUCLEOTIDE SEQUENCE [LARGE SCALE GENOMIC DNA]</scope>
    <source>
        <strain evidence="2 3">ATCC 12769</strain>
    </source>
</reference>
<evidence type="ECO:0000256" key="1">
    <source>
        <dbReference type="SAM" id="Phobius"/>
    </source>
</evidence>
<feature type="transmembrane region" description="Helical" evidence="1">
    <location>
        <begin position="126"/>
        <end position="144"/>
    </location>
</feature>
<dbReference type="Proteomes" id="UP000326178">
    <property type="component" value="Chromosome"/>
</dbReference>
<keyword evidence="1" id="KW-0812">Transmembrane</keyword>
<dbReference type="KEGG" id="snk:CP967_03405"/>
<dbReference type="OrthoDB" id="428263at2"/>
<dbReference type="AlphaFoldDB" id="A0A5J6FKI1"/>
<protein>
    <submittedName>
        <fullName evidence="2">DUF1772 domain-containing protein</fullName>
    </submittedName>
</protein>
<feature type="transmembrane region" description="Helical" evidence="1">
    <location>
        <begin position="35"/>
        <end position="59"/>
    </location>
</feature>
<gene>
    <name evidence="2" type="ORF">CP967_03405</name>
</gene>
<accession>A0A5J6FKI1</accession>
<keyword evidence="1" id="KW-1133">Transmembrane helix</keyword>